<dbReference type="VEuPathDB" id="FungiDB:PC9H_001722"/>
<accession>A0A8H7A674</accession>
<gene>
    <name evidence="2" type="ORF">PC9H_001722</name>
</gene>
<dbReference type="OrthoDB" id="10470465at2759"/>
<sequence length="134" mass="14530">MPVPLSRSAAGNVAIVVSPKRMPNATEFTKTPCGLSQQLPSEALRLAEAIGGAQEEKAQIKAEKRHQESRPNRTRRVQASTAKVKLKETKALIAARQAQIKKHKAKQRKQAKDGALSEIAPPTTPSTKKKVSFA</sequence>
<evidence type="ECO:0000313" key="3">
    <source>
        <dbReference type="Proteomes" id="UP000623687"/>
    </source>
</evidence>
<name>A0A8H7A674_PLEOS</name>
<feature type="compositionally biased region" description="Basic and acidic residues" evidence="1">
    <location>
        <begin position="54"/>
        <end position="71"/>
    </location>
</feature>
<dbReference type="EMBL" id="JACETU010000001">
    <property type="protein sequence ID" value="KAF7441372.1"/>
    <property type="molecule type" value="Genomic_DNA"/>
</dbReference>
<feature type="compositionally biased region" description="Basic residues" evidence="1">
    <location>
        <begin position="99"/>
        <end position="109"/>
    </location>
</feature>
<dbReference type="AlphaFoldDB" id="A0A8H7A674"/>
<comment type="caution">
    <text evidence="2">The sequence shown here is derived from an EMBL/GenBank/DDBJ whole genome shotgun (WGS) entry which is preliminary data.</text>
</comment>
<feature type="region of interest" description="Disordered" evidence="1">
    <location>
        <begin position="98"/>
        <end position="134"/>
    </location>
</feature>
<feature type="region of interest" description="Disordered" evidence="1">
    <location>
        <begin position="54"/>
        <end position="83"/>
    </location>
</feature>
<dbReference type="RefSeq" id="XP_036637216.1">
    <property type="nucleotide sequence ID" value="XM_036771371.1"/>
</dbReference>
<evidence type="ECO:0000256" key="1">
    <source>
        <dbReference type="SAM" id="MobiDB-lite"/>
    </source>
</evidence>
<keyword evidence="3" id="KW-1185">Reference proteome</keyword>
<dbReference type="GeneID" id="59371563"/>
<protein>
    <submittedName>
        <fullName evidence="2">Uncharacterized protein</fullName>
    </submittedName>
</protein>
<organism evidence="2 3">
    <name type="scientific">Pleurotus ostreatus</name>
    <name type="common">Oyster mushroom</name>
    <name type="synonym">White-rot fungus</name>
    <dbReference type="NCBI Taxonomy" id="5322"/>
    <lineage>
        <taxon>Eukaryota</taxon>
        <taxon>Fungi</taxon>
        <taxon>Dikarya</taxon>
        <taxon>Basidiomycota</taxon>
        <taxon>Agaricomycotina</taxon>
        <taxon>Agaricomycetes</taxon>
        <taxon>Agaricomycetidae</taxon>
        <taxon>Agaricales</taxon>
        <taxon>Pleurotineae</taxon>
        <taxon>Pleurotaceae</taxon>
        <taxon>Pleurotus</taxon>
    </lineage>
</organism>
<evidence type="ECO:0000313" key="2">
    <source>
        <dbReference type="EMBL" id="KAF7441372.1"/>
    </source>
</evidence>
<proteinExistence type="predicted"/>
<dbReference type="Proteomes" id="UP000623687">
    <property type="component" value="Unassembled WGS sequence"/>
</dbReference>
<reference evidence="2" key="1">
    <citation type="submission" date="2019-07" db="EMBL/GenBank/DDBJ databases">
        <authorList>
            <person name="Palmer J.M."/>
        </authorList>
    </citation>
    <scope>NUCLEOTIDE SEQUENCE</scope>
    <source>
        <strain evidence="2">PC9</strain>
    </source>
</reference>